<gene>
    <name evidence="2" type="ORF">JCGZ_08821</name>
</gene>
<dbReference type="OrthoDB" id="1898956at2759"/>
<protein>
    <submittedName>
        <fullName evidence="2">Uncharacterized protein</fullName>
    </submittedName>
</protein>
<feature type="transmembrane region" description="Helical" evidence="1">
    <location>
        <begin position="12"/>
        <end position="39"/>
    </location>
</feature>
<accession>A0A067KJ80</accession>
<dbReference type="AlphaFoldDB" id="A0A067KJ80"/>
<dbReference type="KEGG" id="jcu:105635873"/>
<evidence type="ECO:0000256" key="1">
    <source>
        <dbReference type="SAM" id="Phobius"/>
    </source>
</evidence>
<keyword evidence="1" id="KW-0472">Membrane</keyword>
<reference evidence="2 3" key="1">
    <citation type="journal article" date="2014" name="PLoS ONE">
        <title>Global Analysis of Gene Expression Profiles in Physic Nut (Jatropha curcas L.) Seedlings Exposed to Salt Stress.</title>
        <authorList>
            <person name="Zhang L."/>
            <person name="Zhang C."/>
            <person name="Wu P."/>
            <person name="Chen Y."/>
            <person name="Li M."/>
            <person name="Jiang H."/>
            <person name="Wu G."/>
        </authorList>
    </citation>
    <scope>NUCLEOTIDE SEQUENCE [LARGE SCALE GENOMIC DNA]</scope>
    <source>
        <strain evidence="3">cv. GZQX0401</strain>
        <tissue evidence="2">Young leaves</tissue>
    </source>
</reference>
<dbReference type="Proteomes" id="UP000027138">
    <property type="component" value="Unassembled WGS sequence"/>
</dbReference>
<keyword evidence="1" id="KW-0812">Transmembrane</keyword>
<evidence type="ECO:0000313" key="2">
    <source>
        <dbReference type="EMBL" id="KDP36177.1"/>
    </source>
</evidence>
<organism evidence="2 3">
    <name type="scientific">Jatropha curcas</name>
    <name type="common">Barbados nut</name>
    <dbReference type="NCBI Taxonomy" id="180498"/>
    <lineage>
        <taxon>Eukaryota</taxon>
        <taxon>Viridiplantae</taxon>
        <taxon>Streptophyta</taxon>
        <taxon>Embryophyta</taxon>
        <taxon>Tracheophyta</taxon>
        <taxon>Spermatophyta</taxon>
        <taxon>Magnoliopsida</taxon>
        <taxon>eudicotyledons</taxon>
        <taxon>Gunneridae</taxon>
        <taxon>Pentapetalae</taxon>
        <taxon>rosids</taxon>
        <taxon>fabids</taxon>
        <taxon>Malpighiales</taxon>
        <taxon>Euphorbiaceae</taxon>
        <taxon>Crotonoideae</taxon>
        <taxon>Jatropheae</taxon>
        <taxon>Jatropha</taxon>
    </lineage>
</organism>
<keyword evidence="1" id="KW-1133">Transmembrane helix</keyword>
<proteinExistence type="predicted"/>
<evidence type="ECO:0000313" key="3">
    <source>
        <dbReference type="Proteomes" id="UP000027138"/>
    </source>
</evidence>
<name>A0A067KJ80_JATCU</name>
<sequence length="62" mass="7079">MVLWSYPPTRRQLAITVGFFIIGASMIAYGAHLSLVNIAPQQDRAKARSDYIKQRVRKMLDD</sequence>
<keyword evidence="3" id="KW-1185">Reference proteome</keyword>
<dbReference type="EMBL" id="KK914453">
    <property type="protein sequence ID" value="KDP36177.1"/>
    <property type="molecule type" value="Genomic_DNA"/>
</dbReference>